<evidence type="ECO:0000256" key="4">
    <source>
        <dbReference type="ARBA" id="ARBA00022679"/>
    </source>
</evidence>
<feature type="domain" description="Tetrapyrrole methylase" evidence="6">
    <location>
        <begin position="8"/>
        <end position="191"/>
    </location>
</feature>
<dbReference type="InterPro" id="IPR014008">
    <property type="entry name" value="Cbl_synth_MTase_CbiT"/>
</dbReference>
<name>A0ABS1DEJ8_9PROT</name>
<gene>
    <name evidence="7" type="ORF">CKO28_07275</name>
</gene>
<organism evidence="7 8">
    <name type="scientific">Rhodovibrio sodomensis</name>
    <dbReference type="NCBI Taxonomy" id="1088"/>
    <lineage>
        <taxon>Bacteria</taxon>
        <taxon>Pseudomonadati</taxon>
        <taxon>Pseudomonadota</taxon>
        <taxon>Alphaproteobacteria</taxon>
        <taxon>Rhodospirillales</taxon>
        <taxon>Rhodovibrionaceae</taxon>
        <taxon>Rhodovibrio</taxon>
    </lineage>
</organism>
<reference evidence="7 8" key="1">
    <citation type="journal article" date="2020" name="Microorganisms">
        <title>Osmotic Adaptation and Compatible Solute Biosynthesis of Phototrophic Bacteria as Revealed from Genome Analyses.</title>
        <authorList>
            <person name="Imhoff J.F."/>
            <person name="Rahn T."/>
            <person name="Kunzel S."/>
            <person name="Keller A."/>
            <person name="Neulinger S.C."/>
        </authorList>
    </citation>
    <scope>NUCLEOTIDE SEQUENCE [LARGE SCALE GENOMIC DNA]</scope>
    <source>
        <strain evidence="7 8">DSM 9895</strain>
    </source>
</reference>
<dbReference type="CDD" id="cd11644">
    <property type="entry name" value="Precorrin-6Y-MT"/>
    <property type="match status" value="1"/>
</dbReference>
<keyword evidence="4" id="KW-0808">Transferase</keyword>
<dbReference type="NCBIfam" id="TIGR02467">
    <property type="entry name" value="CbiE"/>
    <property type="match status" value="1"/>
</dbReference>
<dbReference type="CDD" id="cd02440">
    <property type="entry name" value="AdoMet_MTases"/>
    <property type="match status" value="1"/>
</dbReference>
<evidence type="ECO:0000259" key="6">
    <source>
        <dbReference type="Pfam" id="PF00590"/>
    </source>
</evidence>
<accession>A0ABS1DEJ8</accession>
<dbReference type="InterPro" id="IPR000878">
    <property type="entry name" value="4pyrrol_Mease"/>
</dbReference>
<dbReference type="Gene3D" id="3.40.50.150">
    <property type="entry name" value="Vaccinia Virus protein VP39"/>
    <property type="match status" value="1"/>
</dbReference>
<comment type="pathway">
    <text evidence="1">Cofactor biosynthesis; adenosylcobalamin biosynthesis.</text>
</comment>
<evidence type="ECO:0000256" key="2">
    <source>
        <dbReference type="ARBA" id="ARBA00022573"/>
    </source>
</evidence>
<dbReference type="InterPro" id="IPR035996">
    <property type="entry name" value="4pyrrol_Methylase_sf"/>
</dbReference>
<evidence type="ECO:0000256" key="5">
    <source>
        <dbReference type="ARBA" id="ARBA00022691"/>
    </source>
</evidence>
<dbReference type="EMBL" id="NRRL01000012">
    <property type="protein sequence ID" value="MBK1667835.1"/>
    <property type="molecule type" value="Genomic_DNA"/>
</dbReference>
<keyword evidence="3" id="KW-0489">Methyltransferase</keyword>
<dbReference type="PIRSF" id="PIRSF036428">
    <property type="entry name" value="CobL"/>
    <property type="match status" value="1"/>
</dbReference>
<evidence type="ECO:0000313" key="8">
    <source>
        <dbReference type="Proteomes" id="UP001296873"/>
    </source>
</evidence>
<comment type="caution">
    <text evidence="7">The sequence shown here is derived from an EMBL/GenBank/DDBJ whole genome shotgun (WGS) entry which is preliminary data.</text>
</comment>
<sequence>MSARVIEVVGIGEDGWDGLAPAARRIVEAADLLVGGDRHLALVPDTGAQRLAWPKPLTDAFDTLDRRSAAGPVVVLATGNPLWYGVANLLVRRFGAERVRVRPQSSAFDLACARLGWAQADVDTLTLHGRPPALIQPFVQPGARLLLLSEGRETPGQVAEVLTRRGFGPSKLAVLAHLGGAEERIVAGTAENWDPGEIADLNVVAVHCRPGAGAQVLSTAPGLPDDAFQHDGQLTKREVRAATLAALRPGPEQHLWDVGAGCGSVGIEWMRAARGATATAVEPRQKRLAMIADNALALGTPGLEIVAGRAPDDLAGLDAPDAVFVGGGVHAGDILPACWQALKPGGRLVANAVTLEGEAALLAWHAEHGGELTRLQVSRADPIGPYHGWRPLMAVTQLTAAKPWG</sequence>
<keyword evidence="5" id="KW-0949">S-adenosyl-L-methionine</keyword>
<dbReference type="Gene3D" id="3.40.1010.10">
    <property type="entry name" value="Cobalt-precorrin-4 Transmethylase, Domain 1"/>
    <property type="match status" value="1"/>
</dbReference>
<evidence type="ECO:0000256" key="1">
    <source>
        <dbReference type="ARBA" id="ARBA00004953"/>
    </source>
</evidence>
<protein>
    <submittedName>
        <fullName evidence="7">Cobalamin biosynthesis bifunctional protein CbiET</fullName>
    </submittedName>
</protein>
<dbReference type="RefSeq" id="WP_338050069.1">
    <property type="nucleotide sequence ID" value="NZ_NRRL01000012.1"/>
</dbReference>
<dbReference type="InterPro" id="IPR029063">
    <property type="entry name" value="SAM-dependent_MTases_sf"/>
</dbReference>
<dbReference type="SUPFAM" id="SSF53335">
    <property type="entry name" value="S-adenosyl-L-methionine-dependent methyltransferases"/>
    <property type="match status" value="1"/>
</dbReference>
<dbReference type="Proteomes" id="UP001296873">
    <property type="component" value="Unassembled WGS sequence"/>
</dbReference>
<dbReference type="NCBIfam" id="TIGR02469">
    <property type="entry name" value="CbiT"/>
    <property type="match status" value="1"/>
</dbReference>
<dbReference type="SUPFAM" id="SSF53790">
    <property type="entry name" value="Tetrapyrrole methylase"/>
    <property type="match status" value="1"/>
</dbReference>
<dbReference type="InterPro" id="IPR014777">
    <property type="entry name" value="4pyrrole_Mease_sub1"/>
</dbReference>
<evidence type="ECO:0000313" key="7">
    <source>
        <dbReference type="EMBL" id="MBK1667835.1"/>
    </source>
</evidence>
<keyword evidence="8" id="KW-1185">Reference proteome</keyword>
<evidence type="ECO:0000256" key="3">
    <source>
        <dbReference type="ARBA" id="ARBA00022603"/>
    </source>
</evidence>
<dbReference type="InterPro" id="IPR012818">
    <property type="entry name" value="CbiE"/>
</dbReference>
<keyword evidence="2" id="KW-0169">Cobalamin biosynthesis</keyword>
<dbReference type="PANTHER" id="PTHR43182">
    <property type="entry name" value="COBALT-PRECORRIN-6B C(15)-METHYLTRANSFERASE (DECARBOXYLATING)"/>
    <property type="match status" value="1"/>
</dbReference>
<dbReference type="Pfam" id="PF00590">
    <property type="entry name" value="TP_methylase"/>
    <property type="match status" value="1"/>
</dbReference>
<dbReference type="PANTHER" id="PTHR43182:SF1">
    <property type="entry name" value="COBALT-PRECORRIN-7 C(5)-METHYLTRANSFERASE"/>
    <property type="match status" value="1"/>
</dbReference>
<dbReference type="InterPro" id="IPR050714">
    <property type="entry name" value="Cobalamin_biosynth_MTase"/>
</dbReference>
<proteinExistence type="predicted"/>
<dbReference type="InterPro" id="IPR006365">
    <property type="entry name" value="Cbl_synth_CobL"/>
</dbReference>